<gene>
    <name evidence="1" type="ORF">A2720_00680</name>
</gene>
<accession>A0A1F5NVA1</accession>
<sequence>MNKKTVFATIVILLIVVATWFWWQGQAAVKAYEFAGRIEKVEGPVIFTKGVYENAQNPKGLTLAEEDKQIVVGEDTKLIKITQFMPTAAELEQSGGQYRPQDLRSEQSAGSLDDLAQGLTDGVFAKSDRNIYGQSKFVATEITYYVREYPQ</sequence>
<evidence type="ECO:0000313" key="1">
    <source>
        <dbReference type="EMBL" id="OGE81595.1"/>
    </source>
</evidence>
<reference evidence="1 2" key="1">
    <citation type="journal article" date="2016" name="Nat. Commun.">
        <title>Thousands of microbial genomes shed light on interconnected biogeochemical processes in an aquifer system.</title>
        <authorList>
            <person name="Anantharaman K."/>
            <person name="Brown C.T."/>
            <person name="Hug L.A."/>
            <person name="Sharon I."/>
            <person name="Castelle C.J."/>
            <person name="Probst A.J."/>
            <person name="Thomas B.C."/>
            <person name="Singh A."/>
            <person name="Wilkins M.J."/>
            <person name="Karaoz U."/>
            <person name="Brodie E.L."/>
            <person name="Williams K.H."/>
            <person name="Hubbard S.S."/>
            <person name="Banfield J.F."/>
        </authorList>
    </citation>
    <scope>NUCLEOTIDE SEQUENCE [LARGE SCALE GENOMIC DNA]</scope>
</reference>
<dbReference type="EMBL" id="MFEL01000007">
    <property type="protein sequence ID" value="OGE81595.1"/>
    <property type="molecule type" value="Genomic_DNA"/>
</dbReference>
<dbReference type="STRING" id="1817825.A2720_00680"/>
<name>A0A1F5NVA1_9BACT</name>
<organism evidence="1 2">
    <name type="scientific">Candidatus Doudnabacteria bacterium RIFCSPHIGHO2_01_FULL_46_24</name>
    <dbReference type="NCBI Taxonomy" id="1817825"/>
    <lineage>
        <taxon>Bacteria</taxon>
        <taxon>Candidatus Doudnaibacteriota</taxon>
    </lineage>
</organism>
<comment type="caution">
    <text evidence="1">The sequence shown here is derived from an EMBL/GenBank/DDBJ whole genome shotgun (WGS) entry which is preliminary data.</text>
</comment>
<evidence type="ECO:0000313" key="2">
    <source>
        <dbReference type="Proteomes" id="UP000178892"/>
    </source>
</evidence>
<dbReference type="AlphaFoldDB" id="A0A1F5NVA1"/>
<proteinExistence type="predicted"/>
<protein>
    <submittedName>
        <fullName evidence="1">Uncharacterized protein</fullName>
    </submittedName>
</protein>
<dbReference type="Proteomes" id="UP000178892">
    <property type="component" value="Unassembled WGS sequence"/>
</dbReference>